<dbReference type="AlphaFoldDB" id="A0A9X1LDP6"/>
<evidence type="ECO:0000313" key="2">
    <source>
        <dbReference type="EMBL" id="MCB4825535.1"/>
    </source>
</evidence>
<dbReference type="Pfam" id="PF04314">
    <property type="entry name" value="PCuAC"/>
    <property type="match status" value="1"/>
</dbReference>
<dbReference type="InterPro" id="IPR058248">
    <property type="entry name" value="Lxx211020-like"/>
</dbReference>
<dbReference type="Proteomes" id="UP001139311">
    <property type="component" value="Unassembled WGS sequence"/>
</dbReference>
<protein>
    <submittedName>
        <fullName evidence="2">Copper chaperone PCu(A)C</fullName>
    </submittedName>
</protein>
<name>A0A9X1LDP6_9PROT</name>
<gene>
    <name evidence="2" type="ORF">LHA35_27915</name>
</gene>
<reference evidence="2" key="1">
    <citation type="submission" date="2021-10" db="EMBL/GenBank/DDBJ databases">
        <title>Roseicella aerolatum sp. nov., isolated from aerosols of e-waste dismantling site.</title>
        <authorList>
            <person name="Qin T."/>
        </authorList>
    </citation>
    <scope>NUCLEOTIDE SEQUENCE</scope>
    <source>
        <strain evidence="2">GB24</strain>
    </source>
</reference>
<dbReference type="PANTHER" id="PTHR36302:SF1">
    <property type="entry name" value="COPPER CHAPERONE PCU(A)C"/>
    <property type="match status" value="1"/>
</dbReference>
<dbReference type="RefSeq" id="WP_226614570.1">
    <property type="nucleotide sequence ID" value="NZ_JAJAQI010000117.1"/>
</dbReference>
<evidence type="ECO:0000256" key="1">
    <source>
        <dbReference type="SAM" id="MobiDB-lite"/>
    </source>
</evidence>
<feature type="region of interest" description="Disordered" evidence="1">
    <location>
        <begin position="145"/>
        <end position="167"/>
    </location>
</feature>
<organism evidence="2 3">
    <name type="scientific">Roseicella aerolata</name>
    <dbReference type="NCBI Taxonomy" id="2883479"/>
    <lineage>
        <taxon>Bacteria</taxon>
        <taxon>Pseudomonadati</taxon>
        <taxon>Pseudomonadota</taxon>
        <taxon>Alphaproteobacteria</taxon>
        <taxon>Acetobacterales</taxon>
        <taxon>Roseomonadaceae</taxon>
        <taxon>Roseicella</taxon>
    </lineage>
</organism>
<dbReference type="SUPFAM" id="SSF110087">
    <property type="entry name" value="DR1885-like metal-binding protein"/>
    <property type="match status" value="1"/>
</dbReference>
<keyword evidence="3" id="KW-1185">Reference proteome</keyword>
<accession>A0A9X1LDP6</accession>
<proteinExistence type="predicted"/>
<dbReference type="InterPro" id="IPR036182">
    <property type="entry name" value="PCuAC_sf"/>
</dbReference>
<sequence length="167" mass="17301">MVLLLAAAPSWSAAAQEARGSAIEIERAWTRATGPTAQTAVAYVAVRNRGAAPDRLVSASSPEARAVEMHETTMEGGVMRMRPVEGGIVVPPGGLVRLEPDGGGVHLMLVGPTRAFARGERVPLTLTFERAGGVQVEMTVEAAGARRPAAEGGHGHGEHTPGSRPRG</sequence>
<evidence type="ECO:0000313" key="3">
    <source>
        <dbReference type="Proteomes" id="UP001139311"/>
    </source>
</evidence>
<dbReference type="EMBL" id="JAJAQI010000117">
    <property type="protein sequence ID" value="MCB4825535.1"/>
    <property type="molecule type" value="Genomic_DNA"/>
</dbReference>
<dbReference type="PANTHER" id="PTHR36302">
    <property type="entry name" value="BLR7088 PROTEIN"/>
    <property type="match status" value="1"/>
</dbReference>
<dbReference type="InterPro" id="IPR007410">
    <property type="entry name" value="LpqE-like"/>
</dbReference>
<dbReference type="Gene3D" id="2.60.40.1890">
    <property type="entry name" value="PCu(A)C copper chaperone"/>
    <property type="match status" value="1"/>
</dbReference>
<comment type="caution">
    <text evidence="2">The sequence shown here is derived from an EMBL/GenBank/DDBJ whole genome shotgun (WGS) entry which is preliminary data.</text>
</comment>